<dbReference type="PANTHER" id="PTHR43018">
    <property type="entry name" value="PHOSPHO-2-DEHYDRO-3-DEOXYHEPTONATE ALDOLASE"/>
    <property type="match status" value="1"/>
</dbReference>
<dbReference type="AlphaFoldDB" id="A0A380NNT9"/>
<dbReference type="NCBIfam" id="TIGR01361">
    <property type="entry name" value="DAHP_synth_Bsub"/>
    <property type="match status" value="1"/>
</dbReference>
<evidence type="ECO:0000256" key="1">
    <source>
        <dbReference type="ARBA" id="ARBA00022679"/>
    </source>
</evidence>
<evidence type="ECO:0000259" key="2">
    <source>
        <dbReference type="Pfam" id="PF00793"/>
    </source>
</evidence>
<dbReference type="InterPro" id="IPR006218">
    <property type="entry name" value="DAHP1/KDSA"/>
</dbReference>
<gene>
    <name evidence="4" type="primary">aroF</name>
    <name evidence="4" type="ORF">NCTC12020_01486</name>
</gene>
<dbReference type="NCBIfam" id="NF009239">
    <property type="entry name" value="PRK12595.1"/>
    <property type="match status" value="1"/>
</dbReference>
<dbReference type="GO" id="GO:0016832">
    <property type="term" value="F:aldehyde-lyase activity"/>
    <property type="evidence" value="ECO:0007669"/>
    <property type="project" value="InterPro"/>
</dbReference>
<dbReference type="EC" id="2.5.1.54" evidence="4"/>
<reference evidence="4 5" key="1">
    <citation type="submission" date="2018-06" db="EMBL/GenBank/DDBJ databases">
        <authorList>
            <consortium name="Pathogen Informatics"/>
            <person name="Doyle S."/>
        </authorList>
    </citation>
    <scope>NUCLEOTIDE SEQUENCE [LARGE SCALE GENOMIC DNA]</scope>
    <source>
        <strain evidence="4 5">NCTC12020</strain>
    </source>
</reference>
<dbReference type="GO" id="GO:0009073">
    <property type="term" value="P:aromatic amino acid family biosynthetic process"/>
    <property type="evidence" value="ECO:0007669"/>
    <property type="project" value="InterPro"/>
</dbReference>
<name>A0A380NNT9_9FIRM</name>
<dbReference type="InterPro" id="IPR013785">
    <property type="entry name" value="Aldolase_TIM"/>
</dbReference>
<dbReference type="Gene3D" id="3.20.20.70">
    <property type="entry name" value="Aldolase class I"/>
    <property type="match status" value="1"/>
</dbReference>
<dbReference type="Pfam" id="PF18152">
    <property type="entry name" value="DAHP_snth_FXD"/>
    <property type="match status" value="1"/>
</dbReference>
<proteinExistence type="predicted"/>
<dbReference type="Proteomes" id="UP000255367">
    <property type="component" value="Unassembled WGS sequence"/>
</dbReference>
<dbReference type="Gene3D" id="3.30.70.1140">
    <property type="entry name" value="Phospho-2-dehydro-3-deoxyheptonate aldolase, domain 1"/>
    <property type="match status" value="1"/>
</dbReference>
<sequence>MEEKVFQIFITEKRGEITMIITLKEHATAEKIQELSAKLEAQGIILHPVQGSNYSLIGLIGDTSLLDKRQIESLDIVEKVTRIQEPFKKANRKFHPEDTIVDVSGVKIGGGHFAIMAGPCSVETPEQVIATAKAVKEAGATILRGGAFKPRTSPYSFQGMGPEGLELLVMAKKETGLPIVSEVMDPSQLQYFDEVDMLQIGARNMQNFTLLKEVGKLNKPVLLKRGLSATYEEWLMAAEYIMSEGNTQIVLCERGIRTFETKTRNTLDVTAIPMIHELSHLPIIMDPSHAAGMSRMVRPLSLASTGGGADGLMIEVHIDPAKALCDGPQALRPDQFASLTKEVFALRDVLAN</sequence>
<accession>A0A380NNT9</accession>
<dbReference type="EMBL" id="UHIO01000001">
    <property type="protein sequence ID" value="SUP44064.1"/>
    <property type="molecule type" value="Genomic_DNA"/>
</dbReference>
<dbReference type="InterPro" id="IPR006268">
    <property type="entry name" value="DAHP_syn_2"/>
</dbReference>
<keyword evidence="1 4" id="KW-0808">Transferase</keyword>
<protein>
    <submittedName>
        <fullName evidence="4">Phospho-2-dehydro-3-deoxyheptonate aldolase</fullName>
        <ecNumber evidence="4">2.5.1.54</ecNumber>
    </submittedName>
</protein>
<dbReference type="InterPro" id="IPR041071">
    <property type="entry name" value="DAHP_snth_FXD"/>
</dbReference>
<dbReference type="Pfam" id="PF00793">
    <property type="entry name" value="DAHP_synth_1"/>
    <property type="match status" value="1"/>
</dbReference>
<dbReference type="SUPFAM" id="SSF51569">
    <property type="entry name" value="Aldolase"/>
    <property type="match status" value="1"/>
</dbReference>
<dbReference type="PANTHER" id="PTHR43018:SF2">
    <property type="entry name" value="PHOSPHO-2-DEHYDRO-3-DEOXYHEPTONATE ALDOLASE"/>
    <property type="match status" value="1"/>
</dbReference>
<dbReference type="InterPro" id="IPR052899">
    <property type="entry name" value="Class-I_DAHP_synthase"/>
</dbReference>
<feature type="domain" description="DAHP synthetase I/KDSA" evidence="2">
    <location>
        <begin position="100"/>
        <end position="342"/>
    </location>
</feature>
<feature type="domain" description="DAHP synthase ferredoxin-like" evidence="3">
    <location>
        <begin position="19"/>
        <end position="85"/>
    </location>
</feature>
<evidence type="ECO:0000313" key="5">
    <source>
        <dbReference type="Proteomes" id="UP000255367"/>
    </source>
</evidence>
<dbReference type="NCBIfam" id="NF006421">
    <property type="entry name" value="PRK08673.1"/>
    <property type="match status" value="1"/>
</dbReference>
<evidence type="ECO:0000313" key="4">
    <source>
        <dbReference type="EMBL" id="SUP44064.1"/>
    </source>
</evidence>
<keyword evidence="5" id="KW-1185">Reference proteome</keyword>
<evidence type="ECO:0000259" key="3">
    <source>
        <dbReference type="Pfam" id="PF18152"/>
    </source>
</evidence>
<dbReference type="GO" id="GO:0003849">
    <property type="term" value="F:3-deoxy-7-phosphoheptulonate synthase activity"/>
    <property type="evidence" value="ECO:0007669"/>
    <property type="project" value="UniProtKB-EC"/>
</dbReference>
<organism evidence="4 5">
    <name type="scientific">Veillonella criceti</name>
    <dbReference type="NCBI Taxonomy" id="103891"/>
    <lineage>
        <taxon>Bacteria</taxon>
        <taxon>Bacillati</taxon>
        <taxon>Bacillota</taxon>
        <taxon>Negativicutes</taxon>
        <taxon>Veillonellales</taxon>
        <taxon>Veillonellaceae</taxon>
        <taxon>Veillonella</taxon>
    </lineage>
</organism>